<proteinExistence type="predicted"/>
<protein>
    <submittedName>
        <fullName evidence="2">Uncharacterized protein</fullName>
    </submittedName>
</protein>
<feature type="transmembrane region" description="Helical" evidence="1">
    <location>
        <begin position="21"/>
        <end position="44"/>
    </location>
</feature>
<name>A0ABV9X6J4_9ACTN</name>
<keyword evidence="1" id="KW-0472">Membrane</keyword>
<keyword evidence="1" id="KW-1133">Transmembrane helix</keyword>
<sequence>MRRPARRRPDPEPGAGAGATSILKFVIAEASFIAALMFYVGLIYTSRYYSNFHLSPSSLGFGFSDYVVESLQILSRPVLIAVVSLLLLMSVPQFVRRLPVTSRVRRRASAVWGAMARQYWVVVAAGLVLFLLWPSVRPYWMAPATVAAGLLIGQSGAALRGRGQRPADRAVPLFAALAFLLLAVTLLAAQLGDREAKQAAARVVRWPGVVVFSTERLSLTGPPALKAEDLGAGAHLRYRYSGLRLLVQRGDRYYVVPVGWDRTRDSVYIFRENETTRIELTPGVRRGARR</sequence>
<accession>A0ABV9X6J4</accession>
<organism evidence="2 3">
    <name type="scientific">Streptomyces coeruleoprunus</name>
    <dbReference type="NCBI Taxonomy" id="285563"/>
    <lineage>
        <taxon>Bacteria</taxon>
        <taxon>Bacillati</taxon>
        <taxon>Actinomycetota</taxon>
        <taxon>Actinomycetes</taxon>
        <taxon>Kitasatosporales</taxon>
        <taxon>Streptomycetaceae</taxon>
        <taxon>Streptomyces</taxon>
    </lineage>
</organism>
<gene>
    <name evidence="2" type="ORF">ACFPM3_02860</name>
</gene>
<feature type="transmembrane region" description="Helical" evidence="1">
    <location>
        <begin position="73"/>
        <end position="95"/>
    </location>
</feature>
<feature type="transmembrane region" description="Helical" evidence="1">
    <location>
        <begin position="116"/>
        <end position="133"/>
    </location>
</feature>
<keyword evidence="1" id="KW-0812">Transmembrane</keyword>
<comment type="caution">
    <text evidence="2">The sequence shown here is derived from an EMBL/GenBank/DDBJ whole genome shotgun (WGS) entry which is preliminary data.</text>
</comment>
<feature type="transmembrane region" description="Helical" evidence="1">
    <location>
        <begin position="171"/>
        <end position="192"/>
    </location>
</feature>
<dbReference type="Proteomes" id="UP001595829">
    <property type="component" value="Unassembled WGS sequence"/>
</dbReference>
<dbReference type="RefSeq" id="WP_345693079.1">
    <property type="nucleotide sequence ID" value="NZ_BAABIT010000001.1"/>
</dbReference>
<evidence type="ECO:0000313" key="2">
    <source>
        <dbReference type="EMBL" id="MFC5021090.1"/>
    </source>
</evidence>
<keyword evidence="3" id="KW-1185">Reference proteome</keyword>
<evidence type="ECO:0000256" key="1">
    <source>
        <dbReference type="SAM" id="Phobius"/>
    </source>
</evidence>
<reference evidence="3" key="1">
    <citation type="journal article" date="2019" name="Int. J. Syst. Evol. Microbiol.">
        <title>The Global Catalogue of Microorganisms (GCM) 10K type strain sequencing project: providing services to taxonomists for standard genome sequencing and annotation.</title>
        <authorList>
            <consortium name="The Broad Institute Genomics Platform"/>
            <consortium name="The Broad Institute Genome Sequencing Center for Infectious Disease"/>
            <person name="Wu L."/>
            <person name="Ma J."/>
        </authorList>
    </citation>
    <scope>NUCLEOTIDE SEQUENCE [LARGE SCALE GENOMIC DNA]</scope>
    <source>
        <strain evidence="3">CGMCC 4.1648</strain>
    </source>
</reference>
<dbReference type="EMBL" id="JBHSJD010000002">
    <property type="protein sequence ID" value="MFC5021090.1"/>
    <property type="molecule type" value="Genomic_DNA"/>
</dbReference>
<evidence type="ECO:0000313" key="3">
    <source>
        <dbReference type="Proteomes" id="UP001595829"/>
    </source>
</evidence>